<accession>A0A167H8K7</accession>
<evidence type="ECO:0000256" key="1">
    <source>
        <dbReference type="SAM" id="MobiDB-lite"/>
    </source>
</evidence>
<proteinExistence type="predicted"/>
<feature type="compositionally biased region" description="Gly residues" evidence="1">
    <location>
        <begin position="119"/>
        <end position="131"/>
    </location>
</feature>
<gene>
    <name evidence="2" type="ORF">CALVIDRAFT_541880</name>
</gene>
<organism evidence="2 3">
    <name type="scientific">Calocera viscosa (strain TUFC12733)</name>
    <dbReference type="NCBI Taxonomy" id="1330018"/>
    <lineage>
        <taxon>Eukaryota</taxon>
        <taxon>Fungi</taxon>
        <taxon>Dikarya</taxon>
        <taxon>Basidiomycota</taxon>
        <taxon>Agaricomycotina</taxon>
        <taxon>Dacrymycetes</taxon>
        <taxon>Dacrymycetales</taxon>
        <taxon>Dacrymycetaceae</taxon>
        <taxon>Calocera</taxon>
    </lineage>
</organism>
<sequence>MPDIKPFAVKEEEQKRSFASNGFAGAPRRTFALDTQVLYATSGRLWTERRPLHRVAVDMGLHEADDGICAANELIDIWNVASRILSGPPIFFVKGYIEEDVRAKKAEEEYYKLEEQGRGQDGGAVPPGGVFGAPPPIPTAAQYASKPKGDFYDDALADDDDW</sequence>
<reference evidence="2 3" key="1">
    <citation type="journal article" date="2016" name="Mol. Biol. Evol.">
        <title>Comparative Genomics of Early-Diverging Mushroom-Forming Fungi Provides Insights into the Origins of Lignocellulose Decay Capabilities.</title>
        <authorList>
            <person name="Nagy L.G."/>
            <person name="Riley R."/>
            <person name="Tritt A."/>
            <person name="Adam C."/>
            <person name="Daum C."/>
            <person name="Floudas D."/>
            <person name="Sun H."/>
            <person name="Yadav J.S."/>
            <person name="Pangilinan J."/>
            <person name="Larsson K.H."/>
            <person name="Matsuura K."/>
            <person name="Barry K."/>
            <person name="Labutti K."/>
            <person name="Kuo R."/>
            <person name="Ohm R.A."/>
            <person name="Bhattacharya S.S."/>
            <person name="Shirouzu T."/>
            <person name="Yoshinaga Y."/>
            <person name="Martin F.M."/>
            <person name="Grigoriev I.V."/>
            <person name="Hibbett D.S."/>
        </authorList>
    </citation>
    <scope>NUCLEOTIDE SEQUENCE [LARGE SCALE GENOMIC DNA]</scope>
    <source>
        <strain evidence="2 3">TUFC12733</strain>
    </source>
</reference>
<dbReference type="Proteomes" id="UP000076738">
    <property type="component" value="Unassembled WGS sequence"/>
</dbReference>
<dbReference type="EMBL" id="KV417324">
    <property type="protein sequence ID" value="KZO91357.1"/>
    <property type="molecule type" value="Genomic_DNA"/>
</dbReference>
<keyword evidence="3" id="KW-1185">Reference proteome</keyword>
<name>A0A167H8K7_CALVF</name>
<feature type="region of interest" description="Disordered" evidence="1">
    <location>
        <begin position="114"/>
        <end position="148"/>
    </location>
</feature>
<evidence type="ECO:0000313" key="3">
    <source>
        <dbReference type="Proteomes" id="UP000076738"/>
    </source>
</evidence>
<dbReference type="OrthoDB" id="10604023at2759"/>
<evidence type="ECO:0000313" key="2">
    <source>
        <dbReference type="EMBL" id="KZO91357.1"/>
    </source>
</evidence>
<dbReference type="AlphaFoldDB" id="A0A167H8K7"/>
<protein>
    <submittedName>
        <fullName evidence="2">Uncharacterized protein</fullName>
    </submittedName>
</protein>